<dbReference type="PANTHER" id="PTHR21043:SF0">
    <property type="entry name" value="MITOCHONDRIAL ASSEMBLY OF RIBOSOMAL LARGE SUBUNIT PROTEIN 1"/>
    <property type="match status" value="1"/>
</dbReference>
<evidence type="ECO:0000256" key="3">
    <source>
        <dbReference type="SAM" id="MobiDB-lite"/>
    </source>
</evidence>
<accession>A0A2W7I6Q7</accession>
<dbReference type="NCBIfam" id="TIGR00090">
    <property type="entry name" value="rsfS_iojap_ybeB"/>
    <property type="match status" value="1"/>
</dbReference>
<keyword evidence="5" id="KW-1185">Reference proteome</keyword>
<dbReference type="SUPFAM" id="SSF81301">
    <property type="entry name" value="Nucleotidyltransferase"/>
    <property type="match status" value="1"/>
</dbReference>
<dbReference type="GO" id="GO:0042256">
    <property type="term" value="P:cytosolic ribosome assembly"/>
    <property type="evidence" value="ECO:0007669"/>
    <property type="project" value="UniProtKB-UniRule"/>
</dbReference>
<dbReference type="Pfam" id="PF02410">
    <property type="entry name" value="RsfS"/>
    <property type="match status" value="1"/>
</dbReference>
<feature type="compositionally biased region" description="Acidic residues" evidence="3">
    <location>
        <begin position="180"/>
        <end position="195"/>
    </location>
</feature>
<evidence type="ECO:0000313" key="5">
    <source>
        <dbReference type="Proteomes" id="UP000249688"/>
    </source>
</evidence>
<keyword evidence="2" id="KW-0963">Cytoplasm</keyword>
<dbReference type="GO" id="GO:0090071">
    <property type="term" value="P:negative regulation of ribosome biogenesis"/>
    <property type="evidence" value="ECO:0007669"/>
    <property type="project" value="UniProtKB-UniRule"/>
</dbReference>
<comment type="similarity">
    <text evidence="1 2">Belongs to the Iojap/RsfS family.</text>
</comment>
<dbReference type="EMBL" id="QKYU01000020">
    <property type="protein sequence ID" value="PZW41858.1"/>
    <property type="molecule type" value="Genomic_DNA"/>
</dbReference>
<keyword evidence="2" id="KW-0678">Repressor</keyword>
<dbReference type="Proteomes" id="UP000249688">
    <property type="component" value="Unassembled WGS sequence"/>
</dbReference>
<dbReference type="InterPro" id="IPR004394">
    <property type="entry name" value="Iojap/RsfS/C7orf30"/>
</dbReference>
<dbReference type="AlphaFoldDB" id="A0A2W7I6Q7"/>
<comment type="function">
    <text evidence="2">Functions as a ribosomal silencing factor. Interacts with ribosomal protein uL14 (rplN), blocking formation of intersubunit bridge B8. Prevents association of the 30S and 50S ribosomal subunits and the formation of functional ribosomes, thus repressing translation.</text>
</comment>
<keyword evidence="2" id="KW-0810">Translation regulation</keyword>
<dbReference type="GO" id="GO:0005737">
    <property type="term" value="C:cytoplasm"/>
    <property type="evidence" value="ECO:0007669"/>
    <property type="project" value="UniProtKB-SubCell"/>
</dbReference>
<dbReference type="GO" id="GO:0017148">
    <property type="term" value="P:negative regulation of translation"/>
    <property type="evidence" value="ECO:0007669"/>
    <property type="project" value="UniProtKB-UniRule"/>
</dbReference>
<feature type="region of interest" description="Disordered" evidence="3">
    <location>
        <begin position="1"/>
        <end position="59"/>
    </location>
</feature>
<reference evidence="4 5" key="1">
    <citation type="submission" date="2018-06" db="EMBL/GenBank/DDBJ databases">
        <title>Genomic Encyclopedia of Archaeal and Bacterial Type Strains, Phase II (KMG-II): from individual species to whole genera.</title>
        <authorList>
            <person name="Goeker M."/>
        </authorList>
    </citation>
    <scope>NUCLEOTIDE SEQUENCE [LARGE SCALE GENOMIC DNA]</scope>
    <source>
        <strain evidence="4 5">DSM 24525</strain>
    </source>
</reference>
<comment type="caution">
    <text evidence="4">The sequence shown here is derived from an EMBL/GenBank/DDBJ whole genome shotgun (WGS) entry which is preliminary data.</text>
</comment>
<feature type="region of interest" description="Disordered" evidence="3">
    <location>
        <begin position="163"/>
        <end position="195"/>
    </location>
</feature>
<protein>
    <recommendedName>
        <fullName evidence="2">Ribosomal silencing factor RsfS</fullName>
    </recommendedName>
</protein>
<evidence type="ECO:0000256" key="2">
    <source>
        <dbReference type="HAMAP-Rule" id="MF_01477"/>
    </source>
</evidence>
<dbReference type="PANTHER" id="PTHR21043">
    <property type="entry name" value="IOJAP SUPERFAMILY ORTHOLOG"/>
    <property type="match status" value="1"/>
</dbReference>
<dbReference type="InterPro" id="IPR043519">
    <property type="entry name" value="NT_sf"/>
</dbReference>
<dbReference type="GO" id="GO:0043023">
    <property type="term" value="F:ribosomal large subunit binding"/>
    <property type="evidence" value="ECO:0007669"/>
    <property type="project" value="TreeGrafter"/>
</dbReference>
<organism evidence="4 5">
    <name type="scientific">Humitalea rosea</name>
    <dbReference type="NCBI Taxonomy" id="990373"/>
    <lineage>
        <taxon>Bacteria</taxon>
        <taxon>Pseudomonadati</taxon>
        <taxon>Pseudomonadota</taxon>
        <taxon>Alphaproteobacteria</taxon>
        <taxon>Acetobacterales</taxon>
        <taxon>Roseomonadaceae</taxon>
        <taxon>Humitalea</taxon>
    </lineage>
</organism>
<comment type="subcellular location">
    <subcellularLocation>
        <location evidence="2">Cytoplasm</location>
    </subcellularLocation>
</comment>
<evidence type="ECO:0000313" key="4">
    <source>
        <dbReference type="EMBL" id="PZW41858.1"/>
    </source>
</evidence>
<name>A0A2W7I6Q7_9PROT</name>
<dbReference type="HAMAP" id="MF_01477">
    <property type="entry name" value="Iojap_RsfS"/>
    <property type="match status" value="1"/>
</dbReference>
<sequence>MRTRAKPAASPPAKAATPRAAKPAVAAPAKKTPVRRTKAAADPAAGPITTPARRAPRKKASPPLLELLVAAAVESLESDKGEKVVVLDIATRSSFADRMIVATGLADRQIQAMATHVEEALEALGVRRIRIEASPDWVLLDAGDLIVHLFKPEARDTYALERMWGPDSPAGGDVPPPAEADVDLDAASEEQGDEA</sequence>
<evidence type="ECO:0000256" key="1">
    <source>
        <dbReference type="ARBA" id="ARBA00010574"/>
    </source>
</evidence>
<gene>
    <name evidence="2" type="primary">rsfS</name>
    <name evidence="4" type="ORF">C8P66_12049</name>
</gene>
<feature type="compositionally biased region" description="Low complexity" evidence="3">
    <location>
        <begin position="1"/>
        <end position="31"/>
    </location>
</feature>
<dbReference type="Gene3D" id="3.30.460.10">
    <property type="entry name" value="Beta Polymerase, domain 2"/>
    <property type="match status" value="1"/>
</dbReference>
<comment type="subunit">
    <text evidence="2">Interacts with ribosomal protein uL14 (rplN).</text>
</comment>
<proteinExistence type="inferred from homology"/>